<evidence type="ECO:0000313" key="5">
    <source>
        <dbReference type="Proteomes" id="UP001497416"/>
    </source>
</evidence>
<protein>
    <submittedName>
        <fullName evidence="4">Outer membrane protein</fullName>
    </submittedName>
</protein>
<dbReference type="InterPro" id="IPR024930">
    <property type="entry name" value="Skp_dom_sf"/>
</dbReference>
<name>A0ABP1EP95_9FLAO</name>
<dbReference type="SMART" id="SM00935">
    <property type="entry name" value="OmpH"/>
    <property type="match status" value="1"/>
</dbReference>
<reference evidence="4 5" key="1">
    <citation type="submission" date="2024-05" db="EMBL/GenBank/DDBJ databases">
        <authorList>
            <person name="Duchaud E."/>
        </authorList>
    </citation>
    <scope>NUCLEOTIDE SEQUENCE [LARGE SCALE GENOMIC DNA]</scope>
    <source>
        <strain evidence="4">Ena-SAMPLE-TAB-13-05-2024-13:56:06:370-140302</strain>
    </source>
</reference>
<evidence type="ECO:0000256" key="3">
    <source>
        <dbReference type="SAM" id="MobiDB-lite"/>
    </source>
</evidence>
<dbReference type="SUPFAM" id="SSF111384">
    <property type="entry name" value="OmpH-like"/>
    <property type="match status" value="1"/>
</dbReference>
<dbReference type="Gene3D" id="3.30.910.20">
    <property type="entry name" value="Skp domain"/>
    <property type="match status" value="1"/>
</dbReference>
<organism evidence="4 5">
    <name type="scientific">Tenacibaculum platacis</name>
    <dbReference type="NCBI Taxonomy" id="3137852"/>
    <lineage>
        <taxon>Bacteria</taxon>
        <taxon>Pseudomonadati</taxon>
        <taxon>Bacteroidota</taxon>
        <taxon>Flavobacteriia</taxon>
        <taxon>Flavobacteriales</taxon>
        <taxon>Flavobacteriaceae</taxon>
        <taxon>Tenacibaculum</taxon>
    </lineage>
</organism>
<gene>
    <name evidence="4" type="ORF">T190607A01A_30272</name>
</gene>
<comment type="caution">
    <text evidence="4">The sequence shown here is derived from an EMBL/GenBank/DDBJ whole genome shotgun (WGS) entry which is preliminary data.</text>
</comment>
<keyword evidence="2" id="KW-0732">Signal</keyword>
<comment type="similarity">
    <text evidence="1">Belongs to the Skp family.</text>
</comment>
<evidence type="ECO:0000256" key="1">
    <source>
        <dbReference type="ARBA" id="ARBA00009091"/>
    </source>
</evidence>
<dbReference type="PANTHER" id="PTHR35089:SF1">
    <property type="entry name" value="CHAPERONE PROTEIN SKP"/>
    <property type="match status" value="1"/>
</dbReference>
<feature type="region of interest" description="Disordered" evidence="3">
    <location>
        <begin position="208"/>
        <end position="295"/>
    </location>
</feature>
<evidence type="ECO:0000256" key="2">
    <source>
        <dbReference type="ARBA" id="ARBA00022729"/>
    </source>
</evidence>
<accession>A0ABP1EP95</accession>
<sequence>MCIAFGTVFSKHIIKMKKNILTFVLLLIVSSVAAQKYQRLAFIDMDYILQNIPQYIEAQNALNDKVAKWRANLDKEARAIEVLKTDLANEKAILTPELITEREEDISVKQDALRKLESLYFGTNGDMYIMRKKLIQPIQDQVYNAVQTIASRKKYDFVFDKSSELIMLYSNKKHDISGLVLKLINIDQKKQSKRDKMAAKKELLSNNELSEEAKQRQAKKEALKQKKLSDREKKLKEIEEKRQARLKAREEKRRLLREKKEALKKAKEAAKKKEEEDKKKQEEDKKTDGDNKTGK</sequence>
<proteinExistence type="inferred from homology"/>
<dbReference type="InterPro" id="IPR005632">
    <property type="entry name" value="Chaperone_Skp"/>
</dbReference>
<evidence type="ECO:0000313" key="4">
    <source>
        <dbReference type="EMBL" id="CAL2089196.1"/>
    </source>
</evidence>
<dbReference type="PANTHER" id="PTHR35089">
    <property type="entry name" value="CHAPERONE PROTEIN SKP"/>
    <property type="match status" value="1"/>
</dbReference>
<dbReference type="Proteomes" id="UP001497416">
    <property type="component" value="Unassembled WGS sequence"/>
</dbReference>
<feature type="compositionally biased region" description="Basic and acidic residues" evidence="3">
    <location>
        <begin position="211"/>
        <end position="295"/>
    </location>
</feature>
<keyword evidence="5" id="KW-1185">Reference proteome</keyword>
<dbReference type="EMBL" id="CAXIXY010000005">
    <property type="protein sequence ID" value="CAL2089196.1"/>
    <property type="molecule type" value="Genomic_DNA"/>
</dbReference>
<dbReference type="Pfam" id="PF03938">
    <property type="entry name" value="OmpH"/>
    <property type="match status" value="1"/>
</dbReference>